<organism evidence="7 8">
    <name type="scientific">Chenopodium quinoa</name>
    <name type="common">Quinoa</name>
    <dbReference type="NCBI Taxonomy" id="63459"/>
    <lineage>
        <taxon>Eukaryota</taxon>
        <taxon>Viridiplantae</taxon>
        <taxon>Streptophyta</taxon>
        <taxon>Embryophyta</taxon>
        <taxon>Tracheophyta</taxon>
        <taxon>Spermatophyta</taxon>
        <taxon>Magnoliopsida</taxon>
        <taxon>eudicotyledons</taxon>
        <taxon>Gunneridae</taxon>
        <taxon>Pentapetalae</taxon>
        <taxon>Caryophyllales</taxon>
        <taxon>Chenopodiaceae</taxon>
        <taxon>Chenopodioideae</taxon>
        <taxon>Atripliceae</taxon>
        <taxon>Chenopodium</taxon>
    </lineage>
</organism>
<evidence type="ECO:0000256" key="5">
    <source>
        <dbReference type="RuleBase" id="RU003682"/>
    </source>
</evidence>
<dbReference type="OMA" id="DRILMII"/>
<reference evidence="7" key="2">
    <citation type="submission" date="2021-03" db="UniProtKB">
        <authorList>
            <consortium name="EnsemblPlants"/>
        </authorList>
    </citation>
    <scope>IDENTIFICATION</scope>
</reference>
<evidence type="ECO:0000256" key="4">
    <source>
        <dbReference type="ARBA" id="ARBA00023004"/>
    </source>
</evidence>
<dbReference type="SUPFAM" id="SSF51197">
    <property type="entry name" value="Clavaminate synthase-like"/>
    <property type="match status" value="1"/>
</dbReference>
<dbReference type="Pfam" id="PF03171">
    <property type="entry name" value="2OG-FeII_Oxy"/>
    <property type="match status" value="1"/>
</dbReference>
<keyword evidence="8" id="KW-1185">Reference proteome</keyword>
<keyword evidence="3 5" id="KW-0560">Oxidoreductase</keyword>
<keyword evidence="2 5" id="KW-0479">Metal-binding</keyword>
<evidence type="ECO:0000313" key="7">
    <source>
        <dbReference type="EnsemblPlants" id="AUR62036804-RA:cds"/>
    </source>
</evidence>
<keyword evidence="4 5" id="KW-0408">Iron</keyword>
<dbReference type="GO" id="GO:0051213">
    <property type="term" value="F:dioxygenase activity"/>
    <property type="evidence" value="ECO:0007669"/>
    <property type="project" value="UniProtKB-ARBA"/>
</dbReference>
<dbReference type="AlphaFoldDB" id="A0A803MX74"/>
<dbReference type="KEGG" id="cqi:110695019"/>
<evidence type="ECO:0000256" key="3">
    <source>
        <dbReference type="ARBA" id="ARBA00023002"/>
    </source>
</evidence>
<dbReference type="Gene3D" id="2.60.120.330">
    <property type="entry name" value="B-lactam Antibiotic, Isopenicillin N Synthase, Chain"/>
    <property type="match status" value="1"/>
</dbReference>
<name>A0A803MX74_CHEQI</name>
<dbReference type="PANTHER" id="PTHR10209:SF429">
    <property type="entry name" value="1-AMINOCYCLOPROPANE-1-CARBOXYLATE OXIDASE HOMOLOG 1-LIKE"/>
    <property type="match status" value="1"/>
</dbReference>
<dbReference type="SMR" id="A0A803MX74"/>
<comment type="similarity">
    <text evidence="1 5">Belongs to the iron/ascorbate-dependent oxidoreductase family.</text>
</comment>
<gene>
    <name evidence="7" type="primary">LOC110725014</name>
</gene>
<reference evidence="7" key="1">
    <citation type="journal article" date="2017" name="Nature">
        <title>The genome of Chenopodium quinoa.</title>
        <authorList>
            <person name="Jarvis D.E."/>
            <person name="Ho Y.S."/>
            <person name="Lightfoot D.J."/>
            <person name="Schmoeckel S.M."/>
            <person name="Li B."/>
            <person name="Borm T.J.A."/>
            <person name="Ohyanagi H."/>
            <person name="Mineta K."/>
            <person name="Michell C.T."/>
            <person name="Saber N."/>
            <person name="Kharbatia N.M."/>
            <person name="Rupper R.R."/>
            <person name="Sharp A.R."/>
            <person name="Dally N."/>
            <person name="Boughton B.A."/>
            <person name="Woo Y.H."/>
            <person name="Gao G."/>
            <person name="Schijlen E.G.W.M."/>
            <person name="Guo X."/>
            <person name="Momin A.A."/>
            <person name="Negrao S."/>
            <person name="Al-Babili S."/>
            <person name="Gehring C."/>
            <person name="Roessner U."/>
            <person name="Jung C."/>
            <person name="Murphy K."/>
            <person name="Arold S.T."/>
            <person name="Gojobori T."/>
            <person name="van der Linden C.G."/>
            <person name="van Loo E.N."/>
            <person name="Jellen E.N."/>
            <person name="Maughan P.J."/>
            <person name="Tester M."/>
        </authorList>
    </citation>
    <scope>NUCLEOTIDE SEQUENCE [LARGE SCALE GENOMIC DNA]</scope>
    <source>
        <strain evidence="7">cv. PI 614886</strain>
    </source>
</reference>
<dbReference type="PRINTS" id="PR00682">
    <property type="entry name" value="IPNSYNTHASE"/>
</dbReference>
<dbReference type="OrthoDB" id="288590at2759"/>
<dbReference type="Gramene" id="AUR62036804-RA">
    <property type="protein sequence ID" value="AUR62036804-RA:cds"/>
    <property type="gene ID" value="AUR62036804"/>
</dbReference>
<protein>
    <recommendedName>
        <fullName evidence="6">Fe2OG dioxygenase domain-containing protein</fullName>
    </recommendedName>
</protein>
<dbReference type="GO" id="GO:0046872">
    <property type="term" value="F:metal ion binding"/>
    <property type="evidence" value="ECO:0007669"/>
    <property type="project" value="UniProtKB-KW"/>
</dbReference>
<dbReference type="InterPro" id="IPR027443">
    <property type="entry name" value="IPNS-like_sf"/>
</dbReference>
<dbReference type="InterPro" id="IPR026992">
    <property type="entry name" value="DIOX_N"/>
</dbReference>
<dbReference type="Pfam" id="PF14226">
    <property type="entry name" value="DIOX_N"/>
    <property type="match status" value="1"/>
</dbReference>
<accession>A0A803MX74</accession>
<dbReference type="Proteomes" id="UP000596660">
    <property type="component" value="Unplaced"/>
</dbReference>
<dbReference type="InterPro" id="IPR044861">
    <property type="entry name" value="IPNS-like_FE2OG_OXY"/>
</dbReference>
<evidence type="ECO:0000256" key="2">
    <source>
        <dbReference type="ARBA" id="ARBA00022723"/>
    </source>
</evidence>
<dbReference type="EnsemblPlants" id="AUR62036804-RA">
    <property type="protein sequence ID" value="AUR62036804-RA:cds"/>
    <property type="gene ID" value="AUR62036804"/>
</dbReference>
<evidence type="ECO:0000259" key="6">
    <source>
        <dbReference type="PROSITE" id="PS51471"/>
    </source>
</evidence>
<dbReference type="InterPro" id="IPR005123">
    <property type="entry name" value="Oxoglu/Fe-dep_dioxygenase_dom"/>
</dbReference>
<evidence type="ECO:0000256" key="1">
    <source>
        <dbReference type="ARBA" id="ARBA00008056"/>
    </source>
</evidence>
<feature type="domain" description="Fe2OG dioxygenase" evidence="6">
    <location>
        <begin position="221"/>
        <end position="321"/>
    </location>
</feature>
<dbReference type="PROSITE" id="PS51471">
    <property type="entry name" value="FE2OG_OXY"/>
    <property type="match status" value="1"/>
</dbReference>
<sequence length="380" mass="42846">MDAQNVISSETRSSYDRIYEIKAFDEGKLGVKGLIDAGIQKIPSMFVRPLEDRVKDFDTCSENISVPIINFADLGEKNDRIAEISKEIIMASNEWGFFQVINHGIPNELLEKMIKRTQMFHEQDAESKKKFYTRDFHSKSVYFTSNHDLYKSKAASWKDILYINARNTDGEIDHEELPPVCKDVILEYIDRILMLGDRILMIISFGLGLEPDCLGNMAKGTKSWAIANNYYPACPQPGLTLGTAAHVDTSFITILLQDNIGGLQVLHDNKWVNIEPVTGGLIVNFGSILQMITNDIIKGACHRVIAKSVGPRISIAFFFSGVMTSEKIHGPIKELISKEKTPIYRKFSIEEVMKNLFSNSLDVVGANLDYFKIHHMGDDK</sequence>
<proteinExistence type="inferred from homology"/>
<evidence type="ECO:0000313" key="8">
    <source>
        <dbReference type="Proteomes" id="UP000596660"/>
    </source>
</evidence>
<dbReference type="FunFam" id="2.60.120.330:FF:000005">
    <property type="entry name" value="1-aminocyclopropane-1-carboxylate oxidase homolog 1"/>
    <property type="match status" value="1"/>
</dbReference>
<dbReference type="PANTHER" id="PTHR10209">
    <property type="entry name" value="OXIDOREDUCTASE, 2OG-FE II OXYGENASE FAMILY PROTEIN"/>
    <property type="match status" value="1"/>
</dbReference>